<proteinExistence type="predicted"/>
<protein>
    <recommendedName>
        <fullName evidence="4">VWFA domain-containing protein</fullName>
    </recommendedName>
</protein>
<dbReference type="OrthoDB" id="2142040at2759"/>
<evidence type="ECO:0000313" key="2">
    <source>
        <dbReference type="EMBL" id="RPA80534.1"/>
    </source>
</evidence>
<organism evidence="2 3">
    <name type="scientific">Ascobolus immersus RN42</name>
    <dbReference type="NCBI Taxonomy" id="1160509"/>
    <lineage>
        <taxon>Eukaryota</taxon>
        <taxon>Fungi</taxon>
        <taxon>Dikarya</taxon>
        <taxon>Ascomycota</taxon>
        <taxon>Pezizomycotina</taxon>
        <taxon>Pezizomycetes</taxon>
        <taxon>Pezizales</taxon>
        <taxon>Ascobolaceae</taxon>
        <taxon>Ascobolus</taxon>
    </lineage>
</organism>
<reference evidence="2 3" key="1">
    <citation type="journal article" date="2018" name="Nat. Ecol. Evol.">
        <title>Pezizomycetes genomes reveal the molecular basis of ectomycorrhizal truffle lifestyle.</title>
        <authorList>
            <person name="Murat C."/>
            <person name="Payen T."/>
            <person name="Noel B."/>
            <person name="Kuo A."/>
            <person name="Morin E."/>
            <person name="Chen J."/>
            <person name="Kohler A."/>
            <person name="Krizsan K."/>
            <person name="Balestrini R."/>
            <person name="Da Silva C."/>
            <person name="Montanini B."/>
            <person name="Hainaut M."/>
            <person name="Levati E."/>
            <person name="Barry K.W."/>
            <person name="Belfiori B."/>
            <person name="Cichocki N."/>
            <person name="Clum A."/>
            <person name="Dockter R.B."/>
            <person name="Fauchery L."/>
            <person name="Guy J."/>
            <person name="Iotti M."/>
            <person name="Le Tacon F."/>
            <person name="Lindquist E.A."/>
            <person name="Lipzen A."/>
            <person name="Malagnac F."/>
            <person name="Mello A."/>
            <person name="Molinier V."/>
            <person name="Miyauchi S."/>
            <person name="Poulain J."/>
            <person name="Riccioni C."/>
            <person name="Rubini A."/>
            <person name="Sitrit Y."/>
            <person name="Splivallo R."/>
            <person name="Traeger S."/>
            <person name="Wang M."/>
            <person name="Zifcakova L."/>
            <person name="Wipf D."/>
            <person name="Zambonelli A."/>
            <person name="Paolocci F."/>
            <person name="Nowrousian M."/>
            <person name="Ottonello S."/>
            <person name="Baldrian P."/>
            <person name="Spatafora J.W."/>
            <person name="Henrissat B."/>
            <person name="Nagy L.G."/>
            <person name="Aury J.M."/>
            <person name="Wincker P."/>
            <person name="Grigoriev I.V."/>
            <person name="Bonfante P."/>
            <person name="Martin F.M."/>
        </authorList>
    </citation>
    <scope>NUCLEOTIDE SEQUENCE [LARGE SCALE GENOMIC DNA]</scope>
    <source>
        <strain evidence="2 3">RN42</strain>
    </source>
</reference>
<gene>
    <name evidence="2" type="ORF">BJ508DRAFT_415346</name>
</gene>
<dbReference type="STRING" id="1160509.A0A3N4IFT3"/>
<dbReference type="PANTHER" id="PTHR34706">
    <property type="entry name" value="SLR1338 PROTEIN"/>
    <property type="match status" value="1"/>
</dbReference>
<feature type="compositionally biased region" description="Polar residues" evidence="1">
    <location>
        <begin position="58"/>
        <end position="72"/>
    </location>
</feature>
<name>A0A3N4IFT3_ASCIM</name>
<sequence>MPKFDRFRRSKSPAPQNTSEDKTDGGQGSTTNASKRNHSRQLKPEWKLERFRRPKSPAPQTTSDSRNNTSSELKSDPSASKVDQENLELVRKHDQIRTPTSPALHYSSGNNETDSDRDANTSAFKDNHEQPKLEYGLEVDMGVSKTSASVLSKDRVESLLIDFILNEKPHLNRPRGFYPIVDRKSERLAGLAGDALLMAEGLQEDGCGFELSLQLMRLVLYDLVVLVDDSATIDILENGARKTTLQQVLAQITEVYTHARKGGILSVRFFNNAQRVSNFTPEKVPKLFRKLKFNGCQTRTGTELRRKVLDPYLYEKAEASGMGKPLLIIILTDGGVEGEQNHVLRNVIAHAVNHITNKEELGPDALAFQFATVGNDSRAAELIRSLVCNPLISRWIDCFAADDYLKELVHEGDTPRTNDEEVSRWNVLRKLMLGPLYEGLEIEMDDSATRQLKEAIAAEAAVTPRMKIDTKKALEAAALEEATRRKMEIDAKKALEAAALEEATRRKMEIDTKKALEAAALEEATRRKMEIEEKRELETISDELDIEIRRRRFHW</sequence>
<dbReference type="AlphaFoldDB" id="A0A3N4IFT3"/>
<feature type="compositionally biased region" description="Polar residues" evidence="1">
    <location>
        <begin position="97"/>
        <end position="112"/>
    </location>
</feature>
<keyword evidence="3" id="KW-1185">Reference proteome</keyword>
<dbReference type="EMBL" id="ML119687">
    <property type="protein sequence ID" value="RPA80534.1"/>
    <property type="molecule type" value="Genomic_DNA"/>
</dbReference>
<evidence type="ECO:0000256" key="1">
    <source>
        <dbReference type="SAM" id="MobiDB-lite"/>
    </source>
</evidence>
<feature type="compositionally biased region" description="Basic and acidic residues" evidence="1">
    <location>
        <begin position="114"/>
        <end position="131"/>
    </location>
</feature>
<evidence type="ECO:0008006" key="4">
    <source>
        <dbReference type="Google" id="ProtNLM"/>
    </source>
</evidence>
<dbReference type="PANTHER" id="PTHR34706:SF3">
    <property type="entry name" value="ANKYRIN REPEAT PROTEIN (AFU_ORTHOLOGUE AFUA_7G06200)"/>
    <property type="match status" value="1"/>
</dbReference>
<dbReference type="Proteomes" id="UP000275078">
    <property type="component" value="Unassembled WGS sequence"/>
</dbReference>
<feature type="compositionally biased region" description="Basic and acidic residues" evidence="1">
    <location>
        <begin position="82"/>
        <end position="96"/>
    </location>
</feature>
<feature type="compositionally biased region" description="Basic and acidic residues" evidence="1">
    <location>
        <begin position="42"/>
        <end position="51"/>
    </location>
</feature>
<accession>A0A3N4IFT3</accession>
<evidence type="ECO:0000313" key="3">
    <source>
        <dbReference type="Proteomes" id="UP000275078"/>
    </source>
</evidence>
<feature type="region of interest" description="Disordered" evidence="1">
    <location>
        <begin position="1"/>
        <end position="131"/>
    </location>
</feature>